<evidence type="ECO:0000313" key="4">
    <source>
        <dbReference type="Proteomes" id="UP000192472"/>
    </source>
</evidence>
<feature type="domain" description="PLD phosphodiesterase" evidence="2">
    <location>
        <begin position="270"/>
        <end position="297"/>
    </location>
</feature>
<dbReference type="STRING" id="692418.SAMN04488029_0884"/>
<reference evidence="3 4" key="1">
    <citation type="submission" date="2017-04" db="EMBL/GenBank/DDBJ databases">
        <authorList>
            <person name="Afonso C.L."/>
            <person name="Miller P.J."/>
            <person name="Scott M.A."/>
            <person name="Spackman E."/>
            <person name="Goraichik I."/>
            <person name="Dimitrov K.M."/>
            <person name="Suarez D.L."/>
            <person name="Swayne D.E."/>
        </authorList>
    </citation>
    <scope>NUCLEOTIDE SEQUENCE [LARGE SCALE GENOMIC DNA]</scope>
    <source>
        <strain evidence="3 4">DSM 26133</strain>
    </source>
</reference>
<feature type="domain" description="PLD phosphodiesterase" evidence="2">
    <location>
        <begin position="117"/>
        <end position="144"/>
    </location>
</feature>
<dbReference type="Pfam" id="PF13091">
    <property type="entry name" value="PLDc_2"/>
    <property type="match status" value="2"/>
</dbReference>
<dbReference type="GO" id="GO:0030572">
    <property type="term" value="F:phosphatidyltransferase activity"/>
    <property type="evidence" value="ECO:0007669"/>
    <property type="project" value="UniProtKB-ARBA"/>
</dbReference>
<organism evidence="3 4">
    <name type="scientific">Reichenbachiella faecimaris</name>
    <dbReference type="NCBI Taxonomy" id="692418"/>
    <lineage>
        <taxon>Bacteria</taxon>
        <taxon>Pseudomonadati</taxon>
        <taxon>Bacteroidota</taxon>
        <taxon>Cytophagia</taxon>
        <taxon>Cytophagales</taxon>
        <taxon>Reichenbachiellaceae</taxon>
        <taxon>Reichenbachiella</taxon>
    </lineage>
</organism>
<keyword evidence="1" id="KW-0472">Membrane</keyword>
<keyword evidence="1" id="KW-0812">Transmembrane</keyword>
<proteinExistence type="predicted"/>
<evidence type="ECO:0000313" key="3">
    <source>
        <dbReference type="EMBL" id="SMD32537.1"/>
    </source>
</evidence>
<dbReference type="PANTHER" id="PTHR21248:SF22">
    <property type="entry name" value="PHOSPHOLIPASE D"/>
    <property type="match status" value="1"/>
</dbReference>
<sequence>MTGQVLVDSGAFKTRFETLAAKAQKSIYIQAMSFEGDSVGEWLIDTLIASPAKDVRLCLDSYSQFVINDRFIYSLGYFKDEAFRAEVKNTAAIVKKAREHGIKVKYTNPLGFLFLKYPHRNHKKMVVIDDEISFIGGLNFCEHNFEWHDMMVEMNSLDMASSLSNDFHRSVAENDQSTVNDLGDTKMYYLDGYRSKEIYKDIFKNIDGANESIQIFSPYVSDPLLTYTRNHKAEGVRLDIVSPGINNKNIFKAILTNELMKGYFNFYEYQGRMSHLKAILIDGKRLICGSSNFDFISYYFEEEVVMITDNQEIVQSFIDKISKPDLADSILKKSLGGKRSFFVPLLFAGISKLCHIVATIINVLQPKSKRNV</sequence>
<feature type="transmembrane region" description="Helical" evidence="1">
    <location>
        <begin position="341"/>
        <end position="364"/>
    </location>
</feature>
<dbReference type="PROSITE" id="PS50035">
    <property type="entry name" value="PLD"/>
    <property type="match status" value="2"/>
</dbReference>
<keyword evidence="1" id="KW-1133">Transmembrane helix</keyword>
<evidence type="ECO:0000256" key="1">
    <source>
        <dbReference type="SAM" id="Phobius"/>
    </source>
</evidence>
<dbReference type="GO" id="GO:0032049">
    <property type="term" value="P:cardiolipin biosynthetic process"/>
    <property type="evidence" value="ECO:0007669"/>
    <property type="project" value="UniProtKB-ARBA"/>
</dbReference>
<accession>A0A1W2G789</accession>
<name>A0A1W2G789_REIFA</name>
<dbReference type="EMBL" id="FWYF01000001">
    <property type="protein sequence ID" value="SMD32537.1"/>
    <property type="molecule type" value="Genomic_DNA"/>
</dbReference>
<dbReference type="InterPro" id="IPR025202">
    <property type="entry name" value="PLD-like_dom"/>
</dbReference>
<dbReference type="RefSeq" id="WP_084371192.1">
    <property type="nucleotide sequence ID" value="NZ_FWYF01000001.1"/>
</dbReference>
<dbReference type="OrthoDB" id="9762009at2"/>
<dbReference type="InterPro" id="IPR001736">
    <property type="entry name" value="PLipase_D/transphosphatidylase"/>
</dbReference>
<gene>
    <name evidence="3" type="ORF">SAMN04488029_0884</name>
</gene>
<dbReference type="AlphaFoldDB" id="A0A1W2G789"/>
<dbReference type="PANTHER" id="PTHR21248">
    <property type="entry name" value="CARDIOLIPIN SYNTHASE"/>
    <property type="match status" value="1"/>
</dbReference>
<dbReference type="SMART" id="SM00155">
    <property type="entry name" value="PLDc"/>
    <property type="match status" value="2"/>
</dbReference>
<evidence type="ECO:0000259" key="2">
    <source>
        <dbReference type="PROSITE" id="PS50035"/>
    </source>
</evidence>
<keyword evidence="4" id="KW-1185">Reference proteome</keyword>
<dbReference type="Proteomes" id="UP000192472">
    <property type="component" value="Unassembled WGS sequence"/>
</dbReference>
<protein>
    <submittedName>
        <fullName evidence="3">Phosphatidylserine/phosphatidylglycerophosphate/cardiolipin synthase</fullName>
    </submittedName>
</protein>
<dbReference type="SUPFAM" id="SSF56024">
    <property type="entry name" value="Phospholipase D/nuclease"/>
    <property type="match status" value="2"/>
</dbReference>
<dbReference type="Gene3D" id="3.30.870.10">
    <property type="entry name" value="Endonuclease Chain A"/>
    <property type="match status" value="2"/>
</dbReference>